<organism evidence="2 3">
    <name type="scientific">Pholiota conissans</name>
    <dbReference type="NCBI Taxonomy" id="109636"/>
    <lineage>
        <taxon>Eukaryota</taxon>
        <taxon>Fungi</taxon>
        <taxon>Dikarya</taxon>
        <taxon>Basidiomycota</taxon>
        <taxon>Agaricomycotina</taxon>
        <taxon>Agaricomycetes</taxon>
        <taxon>Agaricomycetidae</taxon>
        <taxon>Agaricales</taxon>
        <taxon>Agaricineae</taxon>
        <taxon>Strophariaceae</taxon>
        <taxon>Pholiota</taxon>
    </lineage>
</organism>
<evidence type="ECO:0000259" key="1">
    <source>
        <dbReference type="Pfam" id="PF13460"/>
    </source>
</evidence>
<sequence length="243" mass="26077">MSKNIVIVGGHGHVARKLTKLLTPSHSVTSIIRTPEQVNDIKELSANPLVLSLADAPVVDFTHAFQGSDVVYFSAGAGGKGGEEMTKKIDYEGAVKVFDAIEGVQGKKPLLILVSAVDVRDPDKIPAHYNEEDIAVSNRVRKAIGVYMKWKYEADKNLVKRTAFKWIILRPGGLTNTPGVGTASIGRTHLGKTISRDDVALALSLLVDREDASGLAIDFVGGETPIQEGLDTFIAKGETDFLG</sequence>
<dbReference type="PANTHER" id="PTHR15020">
    <property type="entry name" value="FLAVIN REDUCTASE-RELATED"/>
    <property type="match status" value="1"/>
</dbReference>
<gene>
    <name evidence="2" type="ORF">BDN70DRAFT_883801</name>
</gene>
<dbReference type="AlphaFoldDB" id="A0A9P5YVK9"/>
<comment type="caution">
    <text evidence="2">The sequence shown here is derived from an EMBL/GenBank/DDBJ whole genome shotgun (WGS) entry which is preliminary data.</text>
</comment>
<dbReference type="OrthoDB" id="10254604at2759"/>
<dbReference type="Gene3D" id="3.40.50.720">
    <property type="entry name" value="NAD(P)-binding Rossmann-like Domain"/>
    <property type="match status" value="1"/>
</dbReference>
<reference evidence="2" key="1">
    <citation type="submission" date="2020-11" db="EMBL/GenBank/DDBJ databases">
        <authorList>
            <consortium name="DOE Joint Genome Institute"/>
            <person name="Ahrendt S."/>
            <person name="Riley R."/>
            <person name="Andreopoulos W."/>
            <person name="Labutti K."/>
            <person name="Pangilinan J."/>
            <person name="Ruiz-Duenas F.J."/>
            <person name="Barrasa J.M."/>
            <person name="Sanchez-Garcia M."/>
            <person name="Camarero S."/>
            <person name="Miyauchi S."/>
            <person name="Serrano A."/>
            <person name="Linde D."/>
            <person name="Babiker R."/>
            <person name="Drula E."/>
            <person name="Ayuso-Fernandez I."/>
            <person name="Pacheco R."/>
            <person name="Padilla G."/>
            <person name="Ferreira P."/>
            <person name="Barriuso J."/>
            <person name="Kellner H."/>
            <person name="Castanera R."/>
            <person name="Alfaro M."/>
            <person name="Ramirez L."/>
            <person name="Pisabarro A.G."/>
            <person name="Kuo A."/>
            <person name="Tritt A."/>
            <person name="Lipzen A."/>
            <person name="He G."/>
            <person name="Yan M."/>
            <person name="Ng V."/>
            <person name="Cullen D."/>
            <person name="Martin F."/>
            <person name="Rosso M.-N."/>
            <person name="Henrissat B."/>
            <person name="Hibbett D."/>
            <person name="Martinez A.T."/>
            <person name="Grigoriev I.V."/>
        </authorList>
    </citation>
    <scope>NUCLEOTIDE SEQUENCE</scope>
    <source>
        <strain evidence="2">CIRM-BRFM 674</strain>
    </source>
</reference>
<evidence type="ECO:0000313" key="2">
    <source>
        <dbReference type="EMBL" id="KAF9475379.1"/>
    </source>
</evidence>
<keyword evidence="3" id="KW-1185">Reference proteome</keyword>
<dbReference type="Pfam" id="PF13460">
    <property type="entry name" value="NAD_binding_10"/>
    <property type="match status" value="1"/>
</dbReference>
<dbReference type="PANTHER" id="PTHR15020:SF50">
    <property type="entry name" value="UPF0659 PROTEIN YMR090W"/>
    <property type="match status" value="1"/>
</dbReference>
<dbReference type="InterPro" id="IPR016040">
    <property type="entry name" value="NAD(P)-bd_dom"/>
</dbReference>
<feature type="domain" description="NAD(P)-binding" evidence="1">
    <location>
        <begin position="9"/>
        <end position="204"/>
    </location>
</feature>
<proteinExistence type="predicted"/>
<name>A0A9P5YVK9_9AGAR</name>
<evidence type="ECO:0000313" key="3">
    <source>
        <dbReference type="Proteomes" id="UP000807469"/>
    </source>
</evidence>
<protein>
    <submittedName>
        <fullName evidence="2">NAD(P)-binding protein</fullName>
    </submittedName>
</protein>
<dbReference type="EMBL" id="MU155335">
    <property type="protein sequence ID" value="KAF9475379.1"/>
    <property type="molecule type" value="Genomic_DNA"/>
</dbReference>
<dbReference type="SUPFAM" id="SSF51735">
    <property type="entry name" value="NAD(P)-binding Rossmann-fold domains"/>
    <property type="match status" value="1"/>
</dbReference>
<dbReference type="InterPro" id="IPR036291">
    <property type="entry name" value="NAD(P)-bd_dom_sf"/>
</dbReference>
<dbReference type="Proteomes" id="UP000807469">
    <property type="component" value="Unassembled WGS sequence"/>
</dbReference>
<accession>A0A9P5YVK9</accession>